<dbReference type="EMBL" id="CP011502">
    <property type="protein sequence ID" value="ALX04777.1"/>
    <property type="molecule type" value="Genomic_DNA"/>
</dbReference>
<accession>A0A0U4BA51</accession>
<dbReference type="InterPro" id="IPR052897">
    <property type="entry name" value="Sec-Metab_Biosynth_Hydrolase"/>
</dbReference>
<evidence type="ECO:0000313" key="3">
    <source>
        <dbReference type="Proteomes" id="UP000067689"/>
    </source>
</evidence>
<dbReference type="KEGG" id="aer:AERYTH_08745"/>
<dbReference type="Pfam" id="PF12697">
    <property type="entry name" value="Abhydrolase_6"/>
    <property type="match status" value="1"/>
</dbReference>
<dbReference type="Gene3D" id="3.40.50.1820">
    <property type="entry name" value="alpha/beta hydrolase"/>
    <property type="match status" value="1"/>
</dbReference>
<feature type="domain" description="AB hydrolase-1" evidence="1">
    <location>
        <begin position="11"/>
        <end position="230"/>
    </location>
</feature>
<dbReference type="STRING" id="2041.AERYTH_08745"/>
<reference evidence="2 3" key="1">
    <citation type="journal article" date="1991" name="Int. J. Syst. Bacteriol.">
        <title>Description of the erythromycin-producing bacterium Arthrobacter sp. strain NRRL B-3381 as Aeromicrobium erythreum gen. nov., sp. nov.</title>
        <authorList>
            <person name="Miller E.S."/>
            <person name="Woese C.R."/>
            <person name="Brenner S."/>
        </authorList>
    </citation>
    <scope>NUCLEOTIDE SEQUENCE [LARGE SCALE GENOMIC DNA]</scope>
    <source>
        <strain evidence="2 3">AR18</strain>
    </source>
</reference>
<protein>
    <recommendedName>
        <fullName evidence="1">AB hydrolase-1 domain-containing protein</fullName>
    </recommendedName>
</protein>
<dbReference type="Proteomes" id="UP000067689">
    <property type="component" value="Chromosome"/>
</dbReference>
<dbReference type="RefSeq" id="WP_067857349.1">
    <property type="nucleotide sequence ID" value="NZ_CP011502.1"/>
</dbReference>
<proteinExistence type="predicted"/>
<dbReference type="InterPro" id="IPR029058">
    <property type="entry name" value="AB_hydrolase_fold"/>
</dbReference>
<evidence type="ECO:0000259" key="1">
    <source>
        <dbReference type="Pfam" id="PF12697"/>
    </source>
</evidence>
<gene>
    <name evidence="2" type="ORF">AERYTH_08745</name>
</gene>
<sequence length="241" mass="25591">MSASADRDATFVLVPGAGGSPWFWSRVVPLLEAAGHQAVAVDLPGDDPDVDLQGYVDRVVDAVRTARGDGRVVLVGQSFGGFSASAAALVEPVDLLVLLNAMVPRPRESGAQWWRAVGQAAARRDAEAAAGRDPSRPFDVLEVFFHDAPEDVLAEAAEHDRQQTDLAFGSPWPGERWPDVPTHVLVADDDRLFPPTLQGQVARERLGLEATSVPGGHLNALTRPRELVDALVACLSAAAPS</sequence>
<keyword evidence="3" id="KW-1185">Reference proteome</keyword>
<dbReference type="GO" id="GO:0003824">
    <property type="term" value="F:catalytic activity"/>
    <property type="evidence" value="ECO:0007669"/>
    <property type="project" value="UniProtKB-ARBA"/>
</dbReference>
<organism evidence="2 3">
    <name type="scientific">Aeromicrobium erythreum</name>
    <dbReference type="NCBI Taxonomy" id="2041"/>
    <lineage>
        <taxon>Bacteria</taxon>
        <taxon>Bacillati</taxon>
        <taxon>Actinomycetota</taxon>
        <taxon>Actinomycetes</taxon>
        <taxon>Propionibacteriales</taxon>
        <taxon>Nocardioidaceae</taxon>
        <taxon>Aeromicrobium</taxon>
    </lineage>
</organism>
<name>A0A0U4BA51_9ACTN</name>
<dbReference type="AlphaFoldDB" id="A0A0U4BA51"/>
<dbReference type="PANTHER" id="PTHR37017:SF11">
    <property type="entry name" value="ESTERASE_LIPASE_THIOESTERASE DOMAIN-CONTAINING PROTEIN"/>
    <property type="match status" value="1"/>
</dbReference>
<dbReference type="SUPFAM" id="SSF53474">
    <property type="entry name" value="alpha/beta-Hydrolases"/>
    <property type="match status" value="1"/>
</dbReference>
<dbReference type="PANTHER" id="PTHR37017">
    <property type="entry name" value="AB HYDROLASE-1 DOMAIN-CONTAINING PROTEIN-RELATED"/>
    <property type="match status" value="1"/>
</dbReference>
<evidence type="ECO:0000313" key="2">
    <source>
        <dbReference type="EMBL" id="ALX04777.1"/>
    </source>
</evidence>
<dbReference type="PATRIC" id="fig|2041.4.peg.1831"/>
<dbReference type="InterPro" id="IPR000073">
    <property type="entry name" value="AB_hydrolase_1"/>
</dbReference>
<dbReference type="OrthoDB" id="9773549at2"/>